<reference evidence="2 3" key="1">
    <citation type="submission" date="2014-04" db="EMBL/GenBank/DDBJ databases">
        <authorList>
            <consortium name="DOE Joint Genome Institute"/>
            <person name="Kuo A."/>
            <person name="Ruytinx J."/>
            <person name="Rineau F."/>
            <person name="Colpaert J."/>
            <person name="Kohler A."/>
            <person name="Nagy L.G."/>
            <person name="Floudas D."/>
            <person name="Copeland A."/>
            <person name="Barry K.W."/>
            <person name="Cichocki N."/>
            <person name="Veneault-Fourrey C."/>
            <person name="LaButti K."/>
            <person name="Lindquist E.A."/>
            <person name="Lipzen A."/>
            <person name="Lundell T."/>
            <person name="Morin E."/>
            <person name="Murat C."/>
            <person name="Sun H."/>
            <person name="Tunlid A."/>
            <person name="Henrissat B."/>
            <person name="Grigoriev I.V."/>
            <person name="Hibbett D.S."/>
            <person name="Martin F."/>
            <person name="Nordberg H.P."/>
            <person name="Cantor M.N."/>
            <person name="Hua S.X."/>
        </authorList>
    </citation>
    <scope>NUCLEOTIDE SEQUENCE [LARGE SCALE GENOMIC DNA]</scope>
    <source>
        <strain evidence="2 3">UH-Slu-Lm8-n1</strain>
    </source>
</reference>
<dbReference type="InParanoid" id="A0A0D0APL1"/>
<organism evidence="2 3">
    <name type="scientific">Suillus luteus UH-Slu-Lm8-n1</name>
    <dbReference type="NCBI Taxonomy" id="930992"/>
    <lineage>
        <taxon>Eukaryota</taxon>
        <taxon>Fungi</taxon>
        <taxon>Dikarya</taxon>
        <taxon>Basidiomycota</taxon>
        <taxon>Agaricomycotina</taxon>
        <taxon>Agaricomycetes</taxon>
        <taxon>Agaricomycetidae</taxon>
        <taxon>Boletales</taxon>
        <taxon>Suillineae</taxon>
        <taxon>Suillaceae</taxon>
        <taxon>Suillus</taxon>
    </lineage>
</organism>
<sequence length="108" mass="11771">RTSKGLYRVVHDASSGSVHAALETVTVMELHRRMGHIAPSAARRLTENGLVSGIKVDLSSGEPTFCESCIYAKATRKPIRKTREGERATKFAEEVHTDLWGPAPVATL</sequence>
<dbReference type="EMBL" id="KN835542">
    <property type="protein sequence ID" value="KIK36292.1"/>
    <property type="molecule type" value="Genomic_DNA"/>
</dbReference>
<evidence type="ECO:0000313" key="2">
    <source>
        <dbReference type="EMBL" id="KIK36292.1"/>
    </source>
</evidence>
<dbReference type="OrthoDB" id="7691805at2759"/>
<feature type="domain" description="GAG-pre-integrase" evidence="1">
    <location>
        <begin position="6"/>
        <end position="73"/>
    </location>
</feature>
<gene>
    <name evidence="2" type="ORF">CY34DRAFT_33449</name>
</gene>
<protein>
    <recommendedName>
        <fullName evidence="1">GAG-pre-integrase domain-containing protein</fullName>
    </recommendedName>
</protein>
<evidence type="ECO:0000313" key="3">
    <source>
        <dbReference type="Proteomes" id="UP000054485"/>
    </source>
</evidence>
<name>A0A0D0APL1_9AGAM</name>
<proteinExistence type="predicted"/>
<dbReference type="Pfam" id="PF13976">
    <property type="entry name" value="gag_pre-integrs"/>
    <property type="match status" value="1"/>
</dbReference>
<feature type="non-terminal residue" evidence="2">
    <location>
        <position position="1"/>
    </location>
</feature>
<dbReference type="HOGENOM" id="CLU_102301_2_1_1"/>
<evidence type="ECO:0000259" key="1">
    <source>
        <dbReference type="Pfam" id="PF13976"/>
    </source>
</evidence>
<accession>A0A0D0APL1</accession>
<reference evidence="3" key="2">
    <citation type="submission" date="2015-01" db="EMBL/GenBank/DDBJ databases">
        <title>Evolutionary Origins and Diversification of the Mycorrhizal Mutualists.</title>
        <authorList>
            <consortium name="DOE Joint Genome Institute"/>
            <consortium name="Mycorrhizal Genomics Consortium"/>
            <person name="Kohler A."/>
            <person name="Kuo A."/>
            <person name="Nagy L.G."/>
            <person name="Floudas D."/>
            <person name="Copeland A."/>
            <person name="Barry K.W."/>
            <person name="Cichocki N."/>
            <person name="Veneault-Fourrey C."/>
            <person name="LaButti K."/>
            <person name="Lindquist E.A."/>
            <person name="Lipzen A."/>
            <person name="Lundell T."/>
            <person name="Morin E."/>
            <person name="Murat C."/>
            <person name="Riley R."/>
            <person name="Ohm R."/>
            <person name="Sun H."/>
            <person name="Tunlid A."/>
            <person name="Henrissat B."/>
            <person name="Grigoriev I.V."/>
            <person name="Hibbett D.S."/>
            <person name="Martin F."/>
        </authorList>
    </citation>
    <scope>NUCLEOTIDE SEQUENCE [LARGE SCALE GENOMIC DNA]</scope>
    <source>
        <strain evidence="3">UH-Slu-Lm8-n1</strain>
    </source>
</reference>
<dbReference type="Proteomes" id="UP000054485">
    <property type="component" value="Unassembled WGS sequence"/>
</dbReference>
<dbReference type="InterPro" id="IPR025724">
    <property type="entry name" value="GAG-pre-integrase_dom"/>
</dbReference>
<dbReference type="AlphaFoldDB" id="A0A0D0APL1"/>
<keyword evidence="3" id="KW-1185">Reference proteome</keyword>
<feature type="non-terminal residue" evidence="2">
    <location>
        <position position="108"/>
    </location>
</feature>